<evidence type="ECO:0000313" key="7">
    <source>
        <dbReference type="EMBL" id="CRG91963.1"/>
    </source>
</evidence>
<evidence type="ECO:0000259" key="6">
    <source>
        <dbReference type="Pfam" id="PF00155"/>
    </source>
</evidence>
<dbReference type="GO" id="GO:0006520">
    <property type="term" value="P:amino acid metabolic process"/>
    <property type="evidence" value="ECO:0007669"/>
    <property type="project" value="TreeGrafter"/>
</dbReference>
<reference evidence="7 8" key="1">
    <citation type="submission" date="2015-04" db="EMBL/GenBank/DDBJ databases">
        <authorList>
            <person name="Syromyatnikov M.Y."/>
            <person name="Popov V.N."/>
        </authorList>
    </citation>
    <scope>NUCLEOTIDE SEQUENCE [LARGE SCALE GENOMIC DNA]</scope>
    <source>
        <strain evidence="7">WF-38-12</strain>
    </source>
</reference>
<keyword evidence="3" id="KW-0032">Aminotransferase</keyword>
<dbReference type="SUPFAM" id="SSF53383">
    <property type="entry name" value="PLP-dependent transferases"/>
    <property type="match status" value="1"/>
</dbReference>
<dbReference type="InterPro" id="IPR004839">
    <property type="entry name" value="Aminotransferase_I/II_large"/>
</dbReference>
<dbReference type="GO" id="GO:0008483">
    <property type="term" value="F:transaminase activity"/>
    <property type="evidence" value="ECO:0007669"/>
    <property type="project" value="UniProtKB-KW"/>
</dbReference>
<gene>
    <name evidence="7" type="ORF">PISL3812_09017</name>
</gene>
<dbReference type="PANTHER" id="PTHR43795">
    <property type="entry name" value="BIFUNCTIONAL ASPARTATE AMINOTRANSFERASE AND GLUTAMATE/ASPARTATE-PREPHENATE AMINOTRANSFERASE-RELATED"/>
    <property type="match status" value="1"/>
</dbReference>
<comment type="similarity">
    <text evidence="2">Belongs to the class-I pyridoxal-phosphate-dependent aminotransferase family.</text>
</comment>
<dbReference type="Proteomes" id="UP000054383">
    <property type="component" value="Unassembled WGS sequence"/>
</dbReference>
<evidence type="ECO:0000256" key="3">
    <source>
        <dbReference type="ARBA" id="ARBA00022576"/>
    </source>
</evidence>
<evidence type="ECO:0000256" key="1">
    <source>
        <dbReference type="ARBA" id="ARBA00001933"/>
    </source>
</evidence>
<dbReference type="OMA" id="LITFAMT"/>
<dbReference type="CDD" id="cd00609">
    <property type="entry name" value="AAT_like"/>
    <property type="match status" value="1"/>
</dbReference>
<accession>A0A0U1M8K8</accession>
<dbReference type="EMBL" id="CVMT01000011">
    <property type="protein sequence ID" value="CRG91963.1"/>
    <property type="molecule type" value="Genomic_DNA"/>
</dbReference>
<keyword evidence="4" id="KW-0808">Transferase</keyword>
<evidence type="ECO:0000256" key="5">
    <source>
        <dbReference type="ARBA" id="ARBA00022898"/>
    </source>
</evidence>
<evidence type="ECO:0000256" key="2">
    <source>
        <dbReference type="ARBA" id="ARBA00007441"/>
    </source>
</evidence>
<dbReference type="Gene3D" id="3.90.1150.10">
    <property type="entry name" value="Aspartate Aminotransferase, domain 1"/>
    <property type="match status" value="1"/>
</dbReference>
<proteinExistence type="inferred from homology"/>
<dbReference type="PRINTS" id="PR00753">
    <property type="entry name" value="ACCSYNTHASE"/>
</dbReference>
<dbReference type="InterPro" id="IPR015424">
    <property type="entry name" value="PyrdxlP-dep_Trfase"/>
</dbReference>
<dbReference type="Pfam" id="PF00155">
    <property type="entry name" value="Aminotran_1_2"/>
    <property type="match status" value="1"/>
</dbReference>
<dbReference type="PANTHER" id="PTHR43795:SF32">
    <property type="entry name" value="AMINOTRANSFERASE GLII-RELATED"/>
    <property type="match status" value="1"/>
</dbReference>
<dbReference type="InterPro" id="IPR015421">
    <property type="entry name" value="PyrdxlP-dep_Trfase_major"/>
</dbReference>
<protein>
    <submittedName>
        <fullName evidence="7">Putative inactive 1-aminocyclopropane-1-carboxylate synthase-like protein 2</fullName>
    </submittedName>
</protein>
<organism evidence="7 8">
    <name type="scientific">Talaromyces islandicus</name>
    <name type="common">Penicillium islandicum</name>
    <dbReference type="NCBI Taxonomy" id="28573"/>
    <lineage>
        <taxon>Eukaryota</taxon>
        <taxon>Fungi</taxon>
        <taxon>Dikarya</taxon>
        <taxon>Ascomycota</taxon>
        <taxon>Pezizomycotina</taxon>
        <taxon>Eurotiomycetes</taxon>
        <taxon>Eurotiomycetidae</taxon>
        <taxon>Eurotiales</taxon>
        <taxon>Trichocomaceae</taxon>
        <taxon>Talaromyces</taxon>
        <taxon>Talaromyces sect. Islandici</taxon>
    </lineage>
</organism>
<keyword evidence="8" id="KW-1185">Reference proteome</keyword>
<dbReference type="GO" id="GO:0030170">
    <property type="term" value="F:pyridoxal phosphate binding"/>
    <property type="evidence" value="ECO:0007669"/>
    <property type="project" value="InterPro"/>
</dbReference>
<dbReference type="AlphaFoldDB" id="A0A0U1M8K8"/>
<keyword evidence="5" id="KW-0663">Pyridoxal phosphate</keyword>
<feature type="domain" description="Aminotransferase class I/classII large" evidence="6">
    <location>
        <begin position="41"/>
        <end position="429"/>
    </location>
</feature>
<evidence type="ECO:0000313" key="8">
    <source>
        <dbReference type="Proteomes" id="UP000054383"/>
    </source>
</evidence>
<dbReference type="InterPro" id="IPR050478">
    <property type="entry name" value="Ethylene_sulfur-biosynth"/>
</dbReference>
<sequence length="435" mass="46795">MATPPPPPPGELSKRMGTTVKTFLPIAAALASRGKAAPGDINLSDGENSLMKAQMVGLCKEAMDKSITQDTFANPRGFVGDEAMKEALAQYFTTYFHPTIPVTADHVVATAGSGNALDALFFTLCDPGDNVLCPVPGWWGYGPYSRFHAEANIIPALVKPVSPSWPADNLSSAIIPALEEAYKSAPDPTRIKAVITSNPNNPMMKCWPKDVVRQMMDFCQKHNLHYISDEVFANTVFDPDADQFVSALSLLKNPDKPDTHEGKSTIESSMVHVVWSTTKDFGACGIRSGCVLSYHHLVRAGVSFATPWQVSTLAAHFTSSLLISPSTPALLSSVRSKLATSYKVCRQVLSAPELSGRIELLSTTAGLWTLALVTLKADEKLQDIIANGKKKGVVVGAANGFEPFLRPGQAMVIITIALPKDVLKEGLERFKASLL</sequence>
<dbReference type="OrthoDB" id="1077582at2759"/>
<comment type="cofactor">
    <cofactor evidence="1">
        <name>pyridoxal 5'-phosphate</name>
        <dbReference type="ChEBI" id="CHEBI:597326"/>
    </cofactor>
</comment>
<dbReference type="Gene3D" id="3.40.640.10">
    <property type="entry name" value="Type I PLP-dependent aspartate aminotransferase-like (Major domain)"/>
    <property type="match status" value="1"/>
</dbReference>
<dbReference type="InterPro" id="IPR015422">
    <property type="entry name" value="PyrdxlP-dep_Trfase_small"/>
</dbReference>
<dbReference type="STRING" id="28573.A0A0U1M8K8"/>
<evidence type="ECO:0000256" key="4">
    <source>
        <dbReference type="ARBA" id="ARBA00022679"/>
    </source>
</evidence>
<name>A0A0U1M8K8_TALIS</name>